<dbReference type="EMBL" id="IACK01120148">
    <property type="protein sequence ID" value="LAA86429.1"/>
    <property type="molecule type" value="Transcribed_RNA"/>
</dbReference>
<proteinExistence type="predicted"/>
<dbReference type="AlphaFoldDB" id="A0A2D4IQF3"/>
<reference evidence="1" key="1">
    <citation type="submission" date="2017-07" db="EMBL/GenBank/DDBJ databases">
        <authorList>
            <person name="Mikheyev A."/>
            <person name="Grau M."/>
        </authorList>
    </citation>
    <scope>NUCLEOTIDE SEQUENCE</scope>
    <source>
        <tissue evidence="1">Venom_gland</tissue>
    </source>
</reference>
<sequence length="104" mass="11644">MHSQIVTYLYWESGDYSLNCAVPLILTSVSCKHIELTCTVYQIWKGKKSSLLGRTCLKLTARPLCDSFGIGRSNLLYEQSQLFTCYITGNSSSAIKPERKIPAC</sequence>
<accession>A0A2D4IQF3</accession>
<name>A0A2D4IQF3_MICLE</name>
<evidence type="ECO:0000313" key="1">
    <source>
        <dbReference type="EMBL" id="LAA86429.1"/>
    </source>
</evidence>
<organism evidence="1">
    <name type="scientific">Micrurus lemniscatus lemniscatus</name>
    <dbReference type="NCBI Taxonomy" id="129467"/>
    <lineage>
        <taxon>Eukaryota</taxon>
        <taxon>Metazoa</taxon>
        <taxon>Chordata</taxon>
        <taxon>Craniata</taxon>
        <taxon>Vertebrata</taxon>
        <taxon>Euteleostomi</taxon>
        <taxon>Lepidosauria</taxon>
        <taxon>Squamata</taxon>
        <taxon>Bifurcata</taxon>
        <taxon>Unidentata</taxon>
        <taxon>Episquamata</taxon>
        <taxon>Toxicofera</taxon>
        <taxon>Serpentes</taxon>
        <taxon>Colubroidea</taxon>
        <taxon>Elapidae</taxon>
        <taxon>Elapinae</taxon>
        <taxon>Micrurus</taxon>
    </lineage>
</organism>
<reference evidence="1" key="2">
    <citation type="submission" date="2017-11" db="EMBL/GenBank/DDBJ databases">
        <title>Coralsnake Venomics: Analyses of Venom Gland Transcriptomes and Proteomes of Six Brazilian Taxa.</title>
        <authorList>
            <person name="Aird S.D."/>
            <person name="Jorge da Silva N."/>
            <person name="Qiu L."/>
            <person name="Villar-Briones A."/>
            <person name="Aparecida-Saddi V."/>
            <person name="Campos-Telles M.P."/>
            <person name="Grau M."/>
            <person name="Mikheyev A.S."/>
        </authorList>
    </citation>
    <scope>NUCLEOTIDE SEQUENCE</scope>
    <source>
        <tissue evidence="1">Venom_gland</tissue>
    </source>
</reference>
<protein>
    <submittedName>
        <fullName evidence="1">Uncharacterized protein</fullName>
    </submittedName>
</protein>